<comment type="caution">
    <text evidence="2">The sequence shown here is derived from an EMBL/GenBank/DDBJ whole genome shotgun (WGS) entry which is preliminary data.</text>
</comment>
<dbReference type="Proteomes" id="UP000239576">
    <property type="component" value="Unassembled WGS sequence"/>
</dbReference>
<evidence type="ECO:0000313" key="3">
    <source>
        <dbReference type="Proteomes" id="UP000239576"/>
    </source>
</evidence>
<dbReference type="InterPro" id="IPR035093">
    <property type="entry name" value="RelE/ParE_toxin_dom_sf"/>
</dbReference>
<dbReference type="AlphaFoldDB" id="A0A2T1E1P6"/>
<name>A0A2T1E1P6_9CYAN</name>
<organism evidence="2 3">
    <name type="scientific">Stenomitos frigidus ULC18</name>
    <dbReference type="NCBI Taxonomy" id="2107698"/>
    <lineage>
        <taxon>Bacteria</taxon>
        <taxon>Bacillati</taxon>
        <taxon>Cyanobacteriota</taxon>
        <taxon>Cyanophyceae</taxon>
        <taxon>Leptolyngbyales</taxon>
        <taxon>Leptolyngbyaceae</taxon>
        <taxon>Stenomitos</taxon>
    </lineage>
</organism>
<dbReference type="OrthoDB" id="532309at2"/>
<evidence type="ECO:0000313" key="2">
    <source>
        <dbReference type="EMBL" id="PSB26631.1"/>
    </source>
</evidence>
<dbReference type="InterPro" id="IPR007712">
    <property type="entry name" value="RelE/ParE_toxin"/>
</dbReference>
<dbReference type="RefSeq" id="WP_106257892.1">
    <property type="nucleotide sequence ID" value="NZ_CAWNSW010000040.1"/>
</dbReference>
<accession>A0A2T1E1P6</accession>
<dbReference type="Pfam" id="PF05016">
    <property type="entry name" value="ParE_toxin"/>
    <property type="match status" value="1"/>
</dbReference>
<sequence length="114" mass="13019">MKKQVMLPTAIADVDREAFGIAEYAGQDAGLRFYAACDDTFVRLATDPDIGKVWPFEHPKLANLRAWQVKEFSDYLVFDRSLRDQVEILKVINGSRDLEPFSVINLGRERDLDV</sequence>
<evidence type="ECO:0000256" key="1">
    <source>
        <dbReference type="ARBA" id="ARBA00022649"/>
    </source>
</evidence>
<reference evidence="2 3" key="2">
    <citation type="submission" date="2018-03" db="EMBL/GenBank/DDBJ databases">
        <title>The ancient ancestry and fast evolution of plastids.</title>
        <authorList>
            <person name="Moore K.R."/>
            <person name="Magnabosco C."/>
            <person name="Momper L."/>
            <person name="Gold D.A."/>
            <person name="Bosak T."/>
            <person name="Fournier G.P."/>
        </authorList>
    </citation>
    <scope>NUCLEOTIDE SEQUENCE [LARGE SCALE GENOMIC DNA]</scope>
    <source>
        <strain evidence="2 3">ULC18</strain>
    </source>
</reference>
<dbReference type="EMBL" id="PVWK01000102">
    <property type="protein sequence ID" value="PSB26631.1"/>
    <property type="molecule type" value="Genomic_DNA"/>
</dbReference>
<protein>
    <submittedName>
        <fullName evidence="2">Type II toxin-antitoxin system RelE/ParE family toxin</fullName>
    </submittedName>
</protein>
<dbReference type="Gene3D" id="3.30.2310.20">
    <property type="entry name" value="RelE-like"/>
    <property type="match status" value="1"/>
</dbReference>
<proteinExistence type="predicted"/>
<keyword evidence="1" id="KW-1277">Toxin-antitoxin system</keyword>
<keyword evidence="3" id="KW-1185">Reference proteome</keyword>
<gene>
    <name evidence="2" type="ORF">C7B82_19185</name>
</gene>
<reference evidence="3" key="1">
    <citation type="submission" date="2018-02" db="EMBL/GenBank/DDBJ databases">
        <authorList>
            <person name="Moore K."/>
            <person name="Momper L."/>
        </authorList>
    </citation>
    <scope>NUCLEOTIDE SEQUENCE [LARGE SCALE GENOMIC DNA]</scope>
    <source>
        <strain evidence="3">ULC18</strain>
    </source>
</reference>